<dbReference type="AlphaFoldDB" id="A0A0P1AI39"/>
<dbReference type="GO" id="GO:0005869">
    <property type="term" value="C:dynactin complex"/>
    <property type="evidence" value="ECO:0007669"/>
    <property type="project" value="InterPro"/>
</dbReference>
<evidence type="ECO:0000256" key="4">
    <source>
        <dbReference type="ARBA" id="ARBA00022490"/>
    </source>
</evidence>
<dbReference type="OMA" id="FIVWRKA"/>
<dbReference type="GO" id="GO:0005813">
    <property type="term" value="C:centrosome"/>
    <property type="evidence" value="ECO:0007669"/>
    <property type="project" value="UniProtKB-SubCell"/>
</dbReference>
<evidence type="ECO:0000256" key="12">
    <source>
        <dbReference type="ARBA" id="ARBA00034864"/>
    </source>
</evidence>
<keyword evidence="9" id="KW-0175">Coiled coil</keyword>
<evidence type="ECO:0000256" key="10">
    <source>
        <dbReference type="ARBA" id="ARBA00023212"/>
    </source>
</evidence>
<keyword evidence="10" id="KW-0206">Cytoskeleton</keyword>
<comment type="subcellular location">
    <subcellularLocation>
        <location evidence="1">Cytoplasm</location>
        <location evidence="1">Cytoskeleton</location>
        <location evidence="1">Microtubule organizing center</location>
        <location evidence="1">Centrosome</location>
    </subcellularLocation>
    <subcellularLocation>
        <location evidence="2">Cytoplasm</location>
        <location evidence="2">Cytoskeleton</location>
        <location evidence="2">Stress fiber</location>
    </subcellularLocation>
    <subcellularLocation>
        <location evidence="3">Cytoplasm</location>
        <location evidence="3">Myofibril</location>
    </subcellularLocation>
</comment>
<evidence type="ECO:0000256" key="3">
    <source>
        <dbReference type="ARBA" id="ARBA00004657"/>
    </source>
</evidence>
<keyword evidence="7" id="KW-0832">Ubl conjugation</keyword>
<evidence type="ECO:0000256" key="2">
    <source>
        <dbReference type="ARBA" id="ARBA00004529"/>
    </source>
</evidence>
<comment type="similarity">
    <text evidence="11">Belongs to the dynactin subunit 4 family.</text>
</comment>
<evidence type="ECO:0000256" key="8">
    <source>
        <dbReference type="ARBA" id="ARBA00022990"/>
    </source>
</evidence>
<proteinExistence type="inferred from homology"/>
<evidence type="ECO:0000256" key="5">
    <source>
        <dbReference type="ARBA" id="ARBA00022499"/>
    </source>
</evidence>
<keyword evidence="5" id="KW-1017">Isopeptide bond</keyword>
<dbReference type="RefSeq" id="XP_024577217.1">
    <property type="nucleotide sequence ID" value="XM_024726551.1"/>
</dbReference>
<evidence type="ECO:0000313" key="15">
    <source>
        <dbReference type="Proteomes" id="UP000054928"/>
    </source>
</evidence>
<evidence type="ECO:0000256" key="11">
    <source>
        <dbReference type="ARBA" id="ARBA00034776"/>
    </source>
</evidence>
<dbReference type="InterPro" id="IPR008603">
    <property type="entry name" value="DCTN4"/>
</dbReference>
<evidence type="ECO:0000256" key="13">
    <source>
        <dbReference type="ARBA" id="ARBA00093507"/>
    </source>
</evidence>
<evidence type="ECO:0000256" key="6">
    <source>
        <dbReference type="ARBA" id="ARBA00022553"/>
    </source>
</evidence>
<evidence type="ECO:0000256" key="9">
    <source>
        <dbReference type="ARBA" id="ARBA00023054"/>
    </source>
</evidence>
<keyword evidence="4" id="KW-0963">Cytoplasm</keyword>
<keyword evidence="8" id="KW-0007">Acetylation</keyword>
<keyword evidence="15" id="KW-1185">Reference proteome</keyword>
<name>A0A0P1AI39_PLAHL</name>
<reference evidence="15" key="1">
    <citation type="submission" date="2014-09" db="EMBL/GenBank/DDBJ databases">
        <authorList>
            <person name="Sharma Rahul"/>
            <person name="Thines Marco"/>
        </authorList>
    </citation>
    <scope>NUCLEOTIDE SEQUENCE [LARGE SCALE GENOMIC DNA]</scope>
</reference>
<organism evidence="14 15">
    <name type="scientific">Plasmopara halstedii</name>
    <name type="common">Downy mildew of sunflower</name>
    <dbReference type="NCBI Taxonomy" id="4781"/>
    <lineage>
        <taxon>Eukaryota</taxon>
        <taxon>Sar</taxon>
        <taxon>Stramenopiles</taxon>
        <taxon>Oomycota</taxon>
        <taxon>Peronosporomycetes</taxon>
        <taxon>Peronosporales</taxon>
        <taxon>Peronosporaceae</taxon>
        <taxon>Plasmopara</taxon>
    </lineage>
</organism>
<evidence type="ECO:0000313" key="14">
    <source>
        <dbReference type="EMBL" id="CEG40848.1"/>
    </source>
</evidence>
<accession>A0A0P1AI39</accession>
<dbReference type="Proteomes" id="UP000054928">
    <property type="component" value="Unassembled WGS sequence"/>
</dbReference>
<dbReference type="OrthoDB" id="283815at2759"/>
<protein>
    <recommendedName>
        <fullName evidence="12">Dynactin subunit 4</fullName>
    </recommendedName>
</protein>
<dbReference type="GeneID" id="36406082"/>
<dbReference type="STRING" id="4781.A0A0P1AI39"/>
<comment type="subunit">
    <text evidence="13">Subunit of dynactin, a multiprotein complex part of a tripartite complex with dynein and a adapter, such as BICDL1, BICD2 or HOOK3. The dynactin complex is built around ACTR1A/ACTB filament and consists of an actin-related filament composed of a shoulder domain, a pointed end and a barbed end. Its length is defined by its flexible shoulder domain. The soulder is composed of 2 DCTN1 subunits, 4 DCTN2 and 2 DCTN3. The 4 DCNT2 (via N-terminus) bind the ACTR1A filament and act as molecular rulers to determine the length. The pointed end is important for binding dynein-dynactin cargo adapters. Consists of 4 subunits: ACTR10, DCNT4, DCTN5 and DCTN6. The barbed end is composed of a CAPZA1:CAPZB heterodimers, which binds ACTR1A/ACTB filament and dynactin and stabilizes dynactin. Interacts with ATP7B, but not ATP7A, in a copper-dependent manner. Interacts with ANK2; this interaction is required for localization at costameres. Interacts with N4BP2L1.</text>
</comment>
<keyword evidence="6" id="KW-0597">Phosphoprotein</keyword>
<evidence type="ECO:0000256" key="1">
    <source>
        <dbReference type="ARBA" id="ARBA00004300"/>
    </source>
</evidence>
<sequence>MPSKEASMYQNRSSRCFSCPTCATALSTAFQESNQQYFFLCAHCRWDSLELGLVDDDPDALIMMAITRERQAVHEDMYQALHSHFTMLSGSLVDVKIAGVMSSNSGTTFGRSTSLQMLADSMKNIQREHRMKKFKLQRLAEMGGWKYDQALEKEQERTEWLMQQSREHQWPELKRQLAELQALGTVWDETSPKKTREMLEIFSQRCDMGPLLRAKRAWRCVESIKRGTAGILVKPQISPMSGDSSLPVSSSWFKKANLATHYVPIVTFQRLPYHTGNAGCYECILLIENPLDDAIRITFRPATFEADEGIFLNGQAVLQDSTPIIIGPYEDPNLADAFIDEKRTVDAYGNKNNEMLLQSTRNLIKIKFPLVVKPASSNFSISALFIMDTEKFDEDANEVIEKSRLSVPVVITAPIPQ</sequence>
<dbReference type="PANTHER" id="PTHR13034:SF2">
    <property type="entry name" value="DYNACTIN SUBUNIT 4"/>
    <property type="match status" value="1"/>
</dbReference>
<evidence type="ECO:0000256" key="7">
    <source>
        <dbReference type="ARBA" id="ARBA00022843"/>
    </source>
</evidence>
<dbReference type="GO" id="GO:0001725">
    <property type="term" value="C:stress fiber"/>
    <property type="evidence" value="ECO:0007669"/>
    <property type="project" value="UniProtKB-SubCell"/>
</dbReference>
<dbReference type="EMBL" id="CCYD01000523">
    <property type="protein sequence ID" value="CEG40848.1"/>
    <property type="molecule type" value="Genomic_DNA"/>
</dbReference>
<dbReference type="PANTHER" id="PTHR13034">
    <property type="entry name" value="DYNACTIN P62 SUBUNIT"/>
    <property type="match status" value="1"/>
</dbReference>